<dbReference type="InterPro" id="IPR036188">
    <property type="entry name" value="FAD/NAD-bd_sf"/>
</dbReference>
<dbReference type="Pfam" id="PF04820">
    <property type="entry name" value="Trp_halogenase"/>
    <property type="match status" value="1"/>
</dbReference>
<evidence type="ECO:0000313" key="3">
    <source>
        <dbReference type="Proteomes" id="UP000199632"/>
    </source>
</evidence>
<name>A0A1H3N8K7_9ACTN</name>
<dbReference type="InterPro" id="IPR050407">
    <property type="entry name" value="Geranylgeranyl_reductase"/>
</dbReference>
<dbReference type="EMBL" id="FNQB01000001">
    <property type="protein sequence ID" value="SDY85176.1"/>
    <property type="molecule type" value="Genomic_DNA"/>
</dbReference>
<dbReference type="GO" id="GO:0004497">
    <property type="term" value="F:monooxygenase activity"/>
    <property type="evidence" value="ECO:0007669"/>
    <property type="project" value="InterPro"/>
</dbReference>
<evidence type="ECO:0000259" key="1">
    <source>
        <dbReference type="Pfam" id="PF01266"/>
    </source>
</evidence>
<dbReference type="SUPFAM" id="SSF51905">
    <property type="entry name" value="FAD/NAD(P)-binding domain"/>
    <property type="match status" value="1"/>
</dbReference>
<dbReference type="InterPro" id="IPR006076">
    <property type="entry name" value="FAD-dep_OxRdtase"/>
</dbReference>
<dbReference type="AlphaFoldDB" id="A0A1H3N8K7"/>
<dbReference type="STRING" id="137265.SAMN05421684_1907"/>
<keyword evidence="3" id="KW-1185">Reference proteome</keyword>
<feature type="domain" description="FAD dependent oxidoreductase" evidence="1">
    <location>
        <begin position="3"/>
        <end position="34"/>
    </location>
</feature>
<dbReference type="PANTHER" id="PTHR42685:SF18">
    <property type="entry name" value="DIGERANYLGERANYLGLYCEROPHOSPHOLIPID REDUCTASE"/>
    <property type="match status" value="1"/>
</dbReference>
<organism evidence="2 3">
    <name type="scientific">Asanoa ishikariensis</name>
    <dbReference type="NCBI Taxonomy" id="137265"/>
    <lineage>
        <taxon>Bacteria</taxon>
        <taxon>Bacillati</taxon>
        <taxon>Actinomycetota</taxon>
        <taxon>Actinomycetes</taxon>
        <taxon>Micromonosporales</taxon>
        <taxon>Micromonosporaceae</taxon>
        <taxon>Asanoa</taxon>
    </lineage>
</organism>
<dbReference type="Proteomes" id="UP000199632">
    <property type="component" value="Unassembled WGS sequence"/>
</dbReference>
<dbReference type="InterPro" id="IPR006905">
    <property type="entry name" value="Flavin_halogenase"/>
</dbReference>
<dbReference type="RefSeq" id="WP_090789319.1">
    <property type="nucleotide sequence ID" value="NZ_BOND01000027.1"/>
</dbReference>
<gene>
    <name evidence="2" type="ORF">SAMN05421684_1907</name>
</gene>
<dbReference type="OrthoDB" id="9790035at2"/>
<dbReference type="Gene3D" id="3.50.50.60">
    <property type="entry name" value="FAD/NAD(P)-binding domain"/>
    <property type="match status" value="1"/>
</dbReference>
<evidence type="ECO:0000313" key="2">
    <source>
        <dbReference type="EMBL" id="SDY85176.1"/>
    </source>
</evidence>
<dbReference type="Pfam" id="PF01266">
    <property type="entry name" value="DAO"/>
    <property type="match status" value="1"/>
</dbReference>
<accession>A0A1H3N8K7</accession>
<proteinExistence type="predicted"/>
<reference evidence="3" key="1">
    <citation type="submission" date="2016-10" db="EMBL/GenBank/DDBJ databases">
        <authorList>
            <person name="Varghese N."/>
            <person name="Submissions S."/>
        </authorList>
    </citation>
    <scope>NUCLEOTIDE SEQUENCE [LARGE SCALE GENOMIC DNA]</scope>
    <source>
        <strain evidence="3">DSM 44718</strain>
    </source>
</reference>
<protein>
    <submittedName>
        <fullName evidence="2">2-polyprenyl-6-methoxyphenol hydroxylase</fullName>
    </submittedName>
</protein>
<dbReference type="PRINTS" id="PR00420">
    <property type="entry name" value="RNGMNOXGNASE"/>
</dbReference>
<sequence length="464" mass="49704">MSRILVLGAGLCGLSTAMLLARDGHDVTVLERDPAEPPPVADAWEEWQRPGVNQFRLPHLMAARWRVEMARELPGVLDDLVSVGGLRANLLALLPAAQRGDWRAGDEIFETVTARRPVLEAVLAKAAAGTAGVTIRRGITVSGLLTEGTRVTGVLAEGGHTLRADLVVDCGGRRSALASWLVAAGARRPVEERADCGFVYYGRHFRSRTGVLPEGRANVLQRHESASILTLPGDNGTWSVALITSGRDRAMRGLRDPARWDAAVATYPLAAHWCDGDPAPGVDVMAGIEDRHRTFVVDGDPVATGVVAVGDAWACTNPSLGRGAAIGLLHAIGLRDVLRDTDAGEHDKLVHGFHDWTMANVEPLYRGTLWFDAHRLAELDADAEGVPYQHGDPRWAFALATFAASLGDPEIARAYQSLTSLLATPDDLRARPGLPEKIMRLGGGAPNYPLPGPSRRELLVAIGD</sequence>
<dbReference type="PANTHER" id="PTHR42685">
    <property type="entry name" value="GERANYLGERANYL DIPHOSPHATE REDUCTASE"/>
    <property type="match status" value="1"/>
</dbReference>